<organism evidence="1 2">
    <name type="scientific">Paractinoplanes atraurantiacus</name>
    <dbReference type="NCBI Taxonomy" id="1036182"/>
    <lineage>
        <taxon>Bacteria</taxon>
        <taxon>Bacillati</taxon>
        <taxon>Actinomycetota</taxon>
        <taxon>Actinomycetes</taxon>
        <taxon>Micromonosporales</taxon>
        <taxon>Micromonosporaceae</taxon>
        <taxon>Paractinoplanes</taxon>
    </lineage>
</organism>
<keyword evidence="2" id="KW-1185">Reference proteome</keyword>
<sequence length="114" mass="13269">MEPVATEADRERYHDGRKWLDYSVHELPAGVLWGADGATPVQCAEMLDGLDEFALVCARLGLDDHSEFIDACRWHFDHYPHYLSRRRHFSDYATYIRDRRGPLRVPPPPSPRFT</sequence>
<proteinExistence type="predicted"/>
<dbReference type="OrthoDB" id="3394661at2"/>
<dbReference type="AlphaFoldDB" id="A0A285F7D1"/>
<reference evidence="1 2" key="1">
    <citation type="submission" date="2017-09" db="EMBL/GenBank/DDBJ databases">
        <authorList>
            <person name="Ehlers B."/>
            <person name="Leendertz F.H."/>
        </authorList>
    </citation>
    <scope>NUCLEOTIDE SEQUENCE [LARGE SCALE GENOMIC DNA]</scope>
    <source>
        <strain evidence="1 2">CGMCC 4.6857</strain>
    </source>
</reference>
<name>A0A285F7D1_9ACTN</name>
<dbReference type="RefSeq" id="WP_097317934.1">
    <property type="nucleotide sequence ID" value="NZ_OBDY01000001.1"/>
</dbReference>
<dbReference type="EMBL" id="OBDY01000001">
    <property type="protein sequence ID" value="SNY06286.1"/>
    <property type="molecule type" value="Genomic_DNA"/>
</dbReference>
<evidence type="ECO:0000313" key="2">
    <source>
        <dbReference type="Proteomes" id="UP000219612"/>
    </source>
</evidence>
<gene>
    <name evidence="1" type="ORF">SAMN05421748_101667</name>
</gene>
<protein>
    <submittedName>
        <fullName evidence="1">Uncharacterized protein</fullName>
    </submittedName>
</protein>
<dbReference type="Proteomes" id="UP000219612">
    <property type="component" value="Unassembled WGS sequence"/>
</dbReference>
<accession>A0A285F7D1</accession>
<evidence type="ECO:0000313" key="1">
    <source>
        <dbReference type="EMBL" id="SNY06286.1"/>
    </source>
</evidence>